<proteinExistence type="inferred from homology"/>
<protein>
    <submittedName>
        <fullName evidence="4">PucR-like helix-turn-helix protein</fullName>
    </submittedName>
</protein>
<dbReference type="PANTHER" id="PTHR33744">
    <property type="entry name" value="CARBOHYDRATE DIACID REGULATOR"/>
    <property type="match status" value="1"/>
</dbReference>
<evidence type="ECO:0000313" key="4">
    <source>
        <dbReference type="EMBL" id="TCS36113.1"/>
    </source>
</evidence>
<dbReference type="AlphaFoldDB" id="A0A4R3HUF0"/>
<evidence type="ECO:0000256" key="2">
    <source>
        <dbReference type="SAM" id="Coils"/>
    </source>
</evidence>
<dbReference type="EMBL" id="SLZQ01000008">
    <property type="protein sequence ID" value="TCS36113.1"/>
    <property type="molecule type" value="Genomic_DNA"/>
</dbReference>
<evidence type="ECO:0000313" key="5">
    <source>
        <dbReference type="Proteomes" id="UP000295382"/>
    </source>
</evidence>
<dbReference type="InterPro" id="IPR051448">
    <property type="entry name" value="CdaR-like_regulators"/>
</dbReference>
<feature type="coiled-coil region" evidence="2">
    <location>
        <begin position="239"/>
        <end position="273"/>
    </location>
</feature>
<accession>A0A4R3HUF0</accession>
<evidence type="ECO:0000259" key="3">
    <source>
        <dbReference type="SMART" id="SM00065"/>
    </source>
</evidence>
<dbReference type="Pfam" id="PF13185">
    <property type="entry name" value="GAF_2"/>
    <property type="match status" value="1"/>
</dbReference>
<keyword evidence="5" id="KW-1185">Reference proteome</keyword>
<feature type="domain" description="GAF" evidence="3">
    <location>
        <begin position="89"/>
        <end position="240"/>
    </location>
</feature>
<reference evidence="4 5" key="1">
    <citation type="submission" date="2019-03" db="EMBL/GenBank/DDBJ databases">
        <title>Genomic Encyclopedia of Type Strains, Phase IV (KMG-IV): sequencing the most valuable type-strain genomes for metagenomic binning, comparative biology and taxonomic classification.</title>
        <authorList>
            <person name="Goeker M."/>
        </authorList>
    </citation>
    <scope>NUCLEOTIDE SEQUENCE [LARGE SCALE GENOMIC DNA]</scope>
    <source>
        <strain evidence="4 5">DSM 7445</strain>
    </source>
</reference>
<dbReference type="Gene3D" id="3.30.450.40">
    <property type="match status" value="1"/>
</dbReference>
<evidence type="ECO:0000256" key="1">
    <source>
        <dbReference type="ARBA" id="ARBA00006754"/>
    </source>
</evidence>
<dbReference type="Pfam" id="PF13556">
    <property type="entry name" value="HTH_30"/>
    <property type="match status" value="1"/>
</dbReference>
<dbReference type="InterPro" id="IPR029016">
    <property type="entry name" value="GAF-like_dom_sf"/>
</dbReference>
<dbReference type="InterPro" id="IPR041522">
    <property type="entry name" value="CdaR_GGDEF"/>
</dbReference>
<dbReference type="Pfam" id="PF17853">
    <property type="entry name" value="GGDEF_2"/>
    <property type="match status" value="1"/>
</dbReference>
<name>A0A4R3HUF0_PAULE</name>
<sequence>MTSGASHDPEDIVIDLIQFLHQGASADDFSTQLSKIESLPASDTLRKTRLAECVRMAMAVRNRLELQKQREQALLAVIESAQDLSSRLDHMELLHAIVTRARNLLGSHVAWLSVYKEEIEEFQAQVTDGALAESTDRMTARRGIGIAGIVMSTRRPFTTSDYLNDDRFEHTANLDETFAKEDIAALVGVPLLSDGEVTGLLFVGDRYQRTYSALEVSILSTLATHAAVAVKNAKAFELANTALRNSDEARAELERNNRNIQAAAEAHEQLTSLLAQGASLSRISETVAHLLGGSVLVVDEAFQPISHGAAAGYASIAAATYTPYGDRSSDIIAAARESRKAGRSVLAYKDSDEQCRVISVTGGDDVLGSVLLFCKDDLSEIAIRTFERSSSIVGIALLSQERMEINKTRDVSALLRNLLSPRQHEPTLTYQQAERFGLDLSQPLSLILIETDDTKAGYLARRLRGSAGFAGTVLDEVDGLVVMVCATLHATELVKSCVSLIKGELAGSYRGVVSKPVLNAEQLPAQYEASRRALSVAKRLGMTGKIIEQAELALYSVLFETHDQASLKAFQDNTIGALVSYDRKRSSDLTSTLFCYFDSNQNASVAAKRMNIHVNTMRQRLASIEEIIGHWGNATRSLEIHMALRLWNLSRDNKDDAPPAERFDRP</sequence>
<gene>
    <name evidence="4" type="ORF">EDC30_108177</name>
</gene>
<dbReference type="SUPFAM" id="SSF55781">
    <property type="entry name" value="GAF domain-like"/>
    <property type="match status" value="1"/>
</dbReference>
<organism evidence="4 5">
    <name type="scientific">Paucimonas lemoignei</name>
    <name type="common">Pseudomonas lemoignei</name>
    <dbReference type="NCBI Taxonomy" id="29443"/>
    <lineage>
        <taxon>Bacteria</taxon>
        <taxon>Pseudomonadati</taxon>
        <taxon>Pseudomonadota</taxon>
        <taxon>Betaproteobacteria</taxon>
        <taxon>Burkholderiales</taxon>
        <taxon>Burkholderiaceae</taxon>
        <taxon>Paucimonas</taxon>
    </lineage>
</organism>
<dbReference type="Proteomes" id="UP000295382">
    <property type="component" value="Unassembled WGS sequence"/>
</dbReference>
<dbReference type="PANTHER" id="PTHR33744:SF1">
    <property type="entry name" value="DNA-BINDING TRANSCRIPTIONAL ACTIVATOR ADER"/>
    <property type="match status" value="1"/>
</dbReference>
<comment type="caution">
    <text evidence="4">The sequence shown here is derived from an EMBL/GenBank/DDBJ whole genome shotgun (WGS) entry which is preliminary data.</text>
</comment>
<comment type="similarity">
    <text evidence="1">Belongs to the CdaR family.</text>
</comment>
<dbReference type="OrthoDB" id="8026818at2"/>
<dbReference type="InterPro" id="IPR025736">
    <property type="entry name" value="PucR_C-HTH_dom"/>
</dbReference>
<dbReference type="InterPro" id="IPR042070">
    <property type="entry name" value="PucR_C-HTH_sf"/>
</dbReference>
<dbReference type="InterPro" id="IPR003018">
    <property type="entry name" value="GAF"/>
</dbReference>
<dbReference type="SMART" id="SM00065">
    <property type="entry name" value="GAF"/>
    <property type="match status" value="1"/>
</dbReference>
<keyword evidence="2" id="KW-0175">Coiled coil</keyword>
<dbReference type="Gene3D" id="1.10.10.2840">
    <property type="entry name" value="PucR C-terminal helix-turn-helix domain"/>
    <property type="match status" value="1"/>
</dbReference>